<dbReference type="RefSeq" id="WP_310338751.1">
    <property type="nucleotide sequence ID" value="NZ_JAVDXO010000001.1"/>
</dbReference>
<feature type="transmembrane region" description="Helical" evidence="1">
    <location>
        <begin position="62"/>
        <end position="82"/>
    </location>
</feature>
<reference evidence="2 3" key="1">
    <citation type="submission" date="2023-07" db="EMBL/GenBank/DDBJ databases">
        <title>Sorghum-associated microbial communities from plants grown in Nebraska, USA.</title>
        <authorList>
            <person name="Schachtman D."/>
        </authorList>
    </citation>
    <scope>NUCLEOTIDE SEQUENCE [LARGE SCALE GENOMIC DNA]</scope>
    <source>
        <strain evidence="2 3">BE308</strain>
    </source>
</reference>
<organism evidence="2 3">
    <name type="scientific">Rhodoferax saidenbachensis</name>
    <dbReference type="NCBI Taxonomy" id="1484693"/>
    <lineage>
        <taxon>Bacteria</taxon>
        <taxon>Pseudomonadati</taxon>
        <taxon>Pseudomonadota</taxon>
        <taxon>Betaproteobacteria</taxon>
        <taxon>Burkholderiales</taxon>
        <taxon>Comamonadaceae</taxon>
        <taxon>Rhodoferax</taxon>
    </lineage>
</organism>
<feature type="transmembrane region" description="Helical" evidence="1">
    <location>
        <begin position="88"/>
        <end position="109"/>
    </location>
</feature>
<evidence type="ECO:0000313" key="3">
    <source>
        <dbReference type="Proteomes" id="UP001268089"/>
    </source>
</evidence>
<dbReference type="Proteomes" id="UP001268089">
    <property type="component" value="Unassembled WGS sequence"/>
</dbReference>
<evidence type="ECO:0000313" key="2">
    <source>
        <dbReference type="EMBL" id="MDR7305028.1"/>
    </source>
</evidence>
<dbReference type="InterPro" id="IPR058068">
    <property type="entry name" value="LIC_13387-like"/>
</dbReference>
<feature type="transmembrane region" description="Helical" evidence="1">
    <location>
        <begin position="121"/>
        <end position="140"/>
    </location>
</feature>
<proteinExistence type="predicted"/>
<feature type="transmembrane region" description="Helical" evidence="1">
    <location>
        <begin position="6"/>
        <end position="25"/>
    </location>
</feature>
<evidence type="ECO:0000256" key="1">
    <source>
        <dbReference type="SAM" id="Phobius"/>
    </source>
</evidence>
<keyword evidence="1" id="KW-0472">Membrane</keyword>
<keyword evidence="3" id="KW-1185">Reference proteome</keyword>
<dbReference type="EMBL" id="JAVDXO010000001">
    <property type="protein sequence ID" value="MDR7305028.1"/>
    <property type="molecule type" value="Genomic_DNA"/>
</dbReference>
<dbReference type="NCBIfam" id="NF047765">
    <property type="entry name" value="LIC_13387_fam"/>
    <property type="match status" value="1"/>
</dbReference>
<name>A0ABU1ZI31_9BURK</name>
<comment type="caution">
    <text evidence="2">The sequence shown here is derived from an EMBL/GenBank/DDBJ whole genome shotgun (WGS) entry which is preliminary data.</text>
</comment>
<keyword evidence="1" id="KW-0812">Transmembrane</keyword>
<sequence>MNLAALLFTSSATVVGLLGSVHLLYTFHGSKLHPRDATTTLAMQATHPVLTRETTVWRAVKGFNASHSLGAMLFGLVFGYLATQHTVLLQQSAFLQALGMGTLLAYLALARRYWFSIPRRGIALACVLFAAGLLTTWAQVQP</sequence>
<accession>A0ABU1ZI31</accession>
<keyword evidence="1" id="KW-1133">Transmembrane helix</keyword>
<gene>
    <name evidence="2" type="ORF">J2X15_000294</name>
</gene>
<protein>
    <submittedName>
        <fullName evidence="2">Uncharacterized protein</fullName>
    </submittedName>
</protein>